<keyword evidence="3" id="KW-1185">Reference proteome</keyword>
<proteinExistence type="predicted"/>
<protein>
    <submittedName>
        <fullName evidence="2">Uncharacterized protein</fullName>
    </submittedName>
</protein>
<dbReference type="Pfam" id="PF08615">
    <property type="entry name" value="RNase_H2_suC"/>
    <property type="match status" value="1"/>
</dbReference>
<dbReference type="InterPro" id="IPR013924">
    <property type="entry name" value="RNase_H2_suC"/>
</dbReference>
<gene>
    <name evidence="2" type="ORF">PSNMU_V1.4_AUG-EV-PASAV3_0005770</name>
</gene>
<dbReference type="OrthoDB" id="6222486at2759"/>
<evidence type="ECO:0000256" key="1">
    <source>
        <dbReference type="SAM" id="MobiDB-lite"/>
    </source>
</evidence>
<evidence type="ECO:0000313" key="2">
    <source>
        <dbReference type="EMBL" id="VEU33887.1"/>
    </source>
</evidence>
<organism evidence="2 3">
    <name type="scientific">Pseudo-nitzschia multistriata</name>
    <dbReference type="NCBI Taxonomy" id="183589"/>
    <lineage>
        <taxon>Eukaryota</taxon>
        <taxon>Sar</taxon>
        <taxon>Stramenopiles</taxon>
        <taxon>Ochrophyta</taxon>
        <taxon>Bacillariophyta</taxon>
        <taxon>Bacillariophyceae</taxon>
        <taxon>Bacillariophycidae</taxon>
        <taxon>Bacillariales</taxon>
        <taxon>Bacillariaceae</taxon>
        <taxon>Pseudo-nitzschia</taxon>
    </lineage>
</organism>
<dbReference type="Gene3D" id="2.40.128.680">
    <property type="match status" value="1"/>
</dbReference>
<accession>A0A448YVQ7</accession>
<dbReference type="GO" id="GO:0032299">
    <property type="term" value="C:ribonuclease H2 complex"/>
    <property type="evidence" value="ECO:0007669"/>
    <property type="project" value="InterPro"/>
</dbReference>
<feature type="region of interest" description="Disordered" evidence="1">
    <location>
        <begin position="1"/>
        <end position="26"/>
    </location>
</feature>
<dbReference type="Proteomes" id="UP000291116">
    <property type="component" value="Unassembled WGS sequence"/>
</dbReference>
<reference evidence="2 3" key="1">
    <citation type="submission" date="2019-01" db="EMBL/GenBank/DDBJ databases">
        <authorList>
            <person name="Ferrante I. M."/>
        </authorList>
    </citation>
    <scope>NUCLEOTIDE SEQUENCE [LARGE SCALE GENOMIC DNA]</scope>
    <source>
        <strain evidence="2 3">B856</strain>
    </source>
</reference>
<name>A0A448YVQ7_9STRA</name>
<dbReference type="CDD" id="cd09271">
    <property type="entry name" value="RNase_H2-C"/>
    <property type="match status" value="1"/>
</dbReference>
<dbReference type="GO" id="GO:0006401">
    <property type="term" value="P:RNA catabolic process"/>
    <property type="evidence" value="ECO:0007669"/>
    <property type="project" value="InterPro"/>
</dbReference>
<dbReference type="AlphaFoldDB" id="A0A448YVQ7"/>
<dbReference type="EMBL" id="CAACVS010000013">
    <property type="protein sequence ID" value="VEU33887.1"/>
    <property type="molecule type" value="Genomic_DNA"/>
</dbReference>
<evidence type="ECO:0000313" key="3">
    <source>
        <dbReference type="Proteomes" id="UP000291116"/>
    </source>
</evidence>
<sequence length="152" mass="17101">MTTPSKDTPPCVEPAARNSGSTPSEETTCHMLPCNIDFEGMAKTHLFFKPVHVEDGIFASSFRGRGLLATRKGFRDEDKTGGHHPYLLSLEDNQIEVKASISNMMEWQHEHNLKSIMYKENDSSRLQVAKDWMELSDAVSLTGFRTAERSII</sequence>